<dbReference type="RefSeq" id="WP_089901703.1">
    <property type="nucleotide sequence ID" value="NZ_FOJG01000002.1"/>
</dbReference>
<feature type="domain" description="DUF4116" evidence="1">
    <location>
        <begin position="273"/>
        <end position="317"/>
    </location>
</feature>
<evidence type="ECO:0000313" key="2">
    <source>
        <dbReference type="EMBL" id="SEW54067.1"/>
    </source>
</evidence>
<protein>
    <recommendedName>
        <fullName evidence="1">DUF4116 domain-containing protein</fullName>
    </recommendedName>
</protein>
<evidence type="ECO:0000313" key="3">
    <source>
        <dbReference type="Proteomes" id="UP000199310"/>
    </source>
</evidence>
<gene>
    <name evidence="2" type="ORF">SAMN04488122_5897</name>
</gene>
<dbReference type="STRING" id="29529.SAMN04488122_5897"/>
<name>A0A1I0SBM4_9BACT</name>
<dbReference type="EMBL" id="FOJG01000002">
    <property type="protein sequence ID" value="SEW54067.1"/>
    <property type="molecule type" value="Genomic_DNA"/>
</dbReference>
<proteinExistence type="predicted"/>
<dbReference type="InterPro" id="IPR025197">
    <property type="entry name" value="DUF4116"/>
</dbReference>
<keyword evidence="3" id="KW-1185">Reference proteome</keyword>
<dbReference type="Pfam" id="PF13475">
    <property type="entry name" value="DUF4116"/>
    <property type="match status" value="1"/>
</dbReference>
<dbReference type="Proteomes" id="UP000199310">
    <property type="component" value="Unassembled WGS sequence"/>
</dbReference>
<reference evidence="3" key="1">
    <citation type="submission" date="2016-10" db="EMBL/GenBank/DDBJ databases">
        <authorList>
            <person name="Varghese N."/>
            <person name="Submissions S."/>
        </authorList>
    </citation>
    <scope>NUCLEOTIDE SEQUENCE [LARGE SCALE GENOMIC DNA]</scope>
    <source>
        <strain evidence="3">DSM 3695</strain>
    </source>
</reference>
<sequence length="456" mass="51864">MNHLFRLISTEEAIIQYQIDEQLYESKEVFEDIVEGDSYFYLHEGDLLLNGHFILDTDQLTDTKDGKRIEGYIVTGDLTVTGNIINEEGDYGPALYVTGDVSCQSMLLGGSPVHITGNVTAAEVIMVHYNHGWMKCPGVFTAPVYIGDDYHFIPAQKHISLFYMNDRDPASPPENAWESDEDDDYLLPPVLQQVLNNPLTITPDELRRDLAAGEAVLQPQERNAEYWRRKVAHNWGDLRRAPMEFRTREICLQALQVTPAVLAWFPPALQQPDIYMQALDKFPAALQYFPASLVNEEVAAIAVHKHGKALRYLPEQLITRELCYTGAANGATLQHDIPEHFYEPALLLMVISHNDYEMQYVPAAMISEDLLVAYVKVGRGAYLDKYCNEGGVSKARVLERVVEDGPAYLENLFGWHLSPAVYNAAQQQYDNDTYQREWQAITQRYATKIDRVRKQL</sequence>
<organism evidence="2 3">
    <name type="scientific">Chitinophaga arvensicola</name>
    <dbReference type="NCBI Taxonomy" id="29529"/>
    <lineage>
        <taxon>Bacteria</taxon>
        <taxon>Pseudomonadati</taxon>
        <taxon>Bacteroidota</taxon>
        <taxon>Chitinophagia</taxon>
        <taxon>Chitinophagales</taxon>
        <taxon>Chitinophagaceae</taxon>
        <taxon>Chitinophaga</taxon>
    </lineage>
</organism>
<accession>A0A1I0SBM4</accession>
<dbReference type="OrthoDB" id="620967at2"/>
<dbReference type="AlphaFoldDB" id="A0A1I0SBM4"/>
<evidence type="ECO:0000259" key="1">
    <source>
        <dbReference type="Pfam" id="PF13475"/>
    </source>
</evidence>